<dbReference type="AlphaFoldDB" id="A0AAP9YGE3"/>
<dbReference type="InterPro" id="IPR029044">
    <property type="entry name" value="Nucleotide-diphossugar_trans"/>
</dbReference>
<protein>
    <submittedName>
        <fullName evidence="5">Glycosyltransferase family 2 protein</fullName>
    </submittedName>
</protein>
<dbReference type="Gene3D" id="3.90.550.10">
    <property type="entry name" value="Spore Coat Polysaccharide Biosynthesis Protein SpsA, Chain A"/>
    <property type="match status" value="1"/>
</dbReference>
<reference evidence="5 6" key="1">
    <citation type="submission" date="2020-12" db="EMBL/GenBank/DDBJ databases">
        <title>Genomic Analysis and Response surface optimization of nitrogen-fixing conditions for A. chroococcum strain HR1, Isolation from rhizosphere soil.</title>
        <authorList>
            <person name="Li J."/>
            <person name="Yang H."/>
            <person name="Liu H."/>
            <person name="Wang C."/>
            <person name="Tian Y."/>
            <person name="Lu X.Y."/>
        </authorList>
    </citation>
    <scope>NUCLEOTIDE SEQUENCE [LARGE SCALE GENOMIC DNA]</scope>
    <source>
        <strain evidence="5 6">HR1</strain>
    </source>
</reference>
<dbReference type="PANTHER" id="PTHR43179:SF12">
    <property type="entry name" value="GALACTOFURANOSYLTRANSFERASE GLFT2"/>
    <property type="match status" value="1"/>
</dbReference>
<dbReference type="InterPro" id="IPR011990">
    <property type="entry name" value="TPR-like_helical_dom_sf"/>
</dbReference>
<dbReference type="SUPFAM" id="SSF48452">
    <property type="entry name" value="TPR-like"/>
    <property type="match status" value="1"/>
</dbReference>
<keyword evidence="3" id="KW-0808">Transferase</keyword>
<evidence type="ECO:0000256" key="3">
    <source>
        <dbReference type="ARBA" id="ARBA00022679"/>
    </source>
</evidence>
<organism evidence="5 6">
    <name type="scientific">Azotobacter chroococcum</name>
    <dbReference type="NCBI Taxonomy" id="353"/>
    <lineage>
        <taxon>Bacteria</taxon>
        <taxon>Pseudomonadati</taxon>
        <taxon>Pseudomonadota</taxon>
        <taxon>Gammaproteobacteria</taxon>
        <taxon>Pseudomonadales</taxon>
        <taxon>Pseudomonadaceae</taxon>
        <taxon>Azotobacter</taxon>
    </lineage>
</organism>
<comment type="similarity">
    <text evidence="1">Belongs to the glycosyltransferase 2 family.</text>
</comment>
<dbReference type="SUPFAM" id="SSF53448">
    <property type="entry name" value="Nucleotide-diphospho-sugar transferases"/>
    <property type="match status" value="1"/>
</dbReference>
<dbReference type="EMBL" id="CP066310">
    <property type="protein sequence ID" value="QQE90055.1"/>
    <property type="molecule type" value="Genomic_DNA"/>
</dbReference>
<dbReference type="RefSeq" id="WP_198867534.1">
    <property type="nucleotide sequence ID" value="NZ_CP066310.1"/>
</dbReference>
<sequence>MQSSLSSLIHSHFKTGDTDAAQAALTLALQTTGHRSEALIWRGAIALREGRTADAFLHLARACERLSSRADLKALLARCPRHPEQTEALLRAALQRFPADPALRCLYWSTCRANRPHSEVAAQIHAQLADIHDPAELRQVLQILASDPSTARTVGAVRHDATLNVVTGWAIDLKQPERPPRLQLVANQFRLECVADSPSPLLAQAGFPGTHGTIQIQLPQPLGVLRASFYDGGELIGSPLAALAPFSPPPPSEQDPARQPVDVLVPVFKGVEATLACLDSLLRHKRDNRTPHRIVVLDDASPEPQLVQAIEQLARQGRIQLVRRPANLGFIRNMNRGMALHPERDVVWLNADTRVHGDWLDRLHAAAYQAGDIASVTPFSNNGELMSFPESRIAHPMPSPQIHARLDRAARQSGLAPVELEVGCGFCFYIKRRALDAVGYLDEETLQRGYGEETDWCLRARRKGWRHLGATNVFVAHAGGHSFGPEKALRVYQNNSILRRRYPEAERRFDAFVARDPLRPAREALQQRLAPQERPAETPTAALTPLAASRPQLPGHCWLIADRLDHPGIGERWLRLARHLARQQPAITLLLADDSPWEVQLLATDCVSRLPRVEGLDTRQTLELCGTVLALSLDTRSPSTTQSPHPLQIAQRHQLPLFASEVAGLGRFGAFGLHELHPYLPEGIQA</sequence>
<feature type="domain" description="Glycosyltransferase 2-like" evidence="4">
    <location>
        <begin position="263"/>
        <end position="438"/>
    </location>
</feature>
<name>A0AAP9YGE3_9GAMM</name>
<evidence type="ECO:0000256" key="2">
    <source>
        <dbReference type="ARBA" id="ARBA00022676"/>
    </source>
</evidence>
<proteinExistence type="inferred from homology"/>
<dbReference type="Gene3D" id="1.25.40.10">
    <property type="entry name" value="Tetratricopeptide repeat domain"/>
    <property type="match status" value="1"/>
</dbReference>
<dbReference type="PANTHER" id="PTHR43179">
    <property type="entry name" value="RHAMNOSYLTRANSFERASE WBBL"/>
    <property type="match status" value="1"/>
</dbReference>
<dbReference type="Proteomes" id="UP000596192">
    <property type="component" value="Chromosome"/>
</dbReference>
<evidence type="ECO:0000256" key="1">
    <source>
        <dbReference type="ARBA" id="ARBA00006739"/>
    </source>
</evidence>
<dbReference type="InterPro" id="IPR001173">
    <property type="entry name" value="Glyco_trans_2-like"/>
</dbReference>
<dbReference type="GO" id="GO:0016757">
    <property type="term" value="F:glycosyltransferase activity"/>
    <property type="evidence" value="ECO:0007669"/>
    <property type="project" value="UniProtKB-KW"/>
</dbReference>
<evidence type="ECO:0000313" key="5">
    <source>
        <dbReference type="EMBL" id="QQE90055.1"/>
    </source>
</evidence>
<dbReference type="Pfam" id="PF00535">
    <property type="entry name" value="Glycos_transf_2"/>
    <property type="match status" value="1"/>
</dbReference>
<evidence type="ECO:0000259" key="4">
    <source>
        <dbReference type="Pfam" id="PF00535"/>
    </source>
</evidence>
<keyword evidence="2" id="KW-0328">Glycosyltransferase</keyword>
<gene>
    <name evidence="5" type="ORF">GKQ51_07015</name>
</gene>
<accession>A0AAP9YGE3</accession>
<evidence type="ECO:0000313" key="6">
    <source>
        <dbReference type="Proteomes" id="UP000596192"/>
    </source>
</evidence>